<dbReference type="AlphaFoldDB" id="A0AAV7C611"/>
<dbReference type="PANTHER" id="PTHR31849:SF1">
    <property type="entry name" value="CYSTEINE-RICH DPF MOTIF DOMAIN-CONTAINING PROTEIN 1"/>
    <property type="match status" value="1"/>
</dbReference>
<comment type="similarity">
    <text evidence="1">Belongs to the CDPF1 family.</text>
</comment>
<evidence type="ECO:0000313" key="4">
    <source>
        <dbReference type="EMBL" id="KAG8579862.1"/>
    </source>
</evidence>
<evidence type="ECO:0000259" key="3">
    <source>
        <dbReference type="Pfam" id="PF10170"/>
    </source>
</evidence>
<dbReference type="EMBL" id="WNYA01000004">
    <property type="protein sequence ID" value="KAG8579863.1"/>
    <property type="molecule type" value="Genomic_DNA"/>
</dbReference>
<dbReference type="Pfam" id="PF10170">
    <property type="entry name" value="C6_DPF"/>
    <property type="match status" value="1"/>
</dbReference>
<evidence type="ECO:0000313" key="5">
    <source>
        <dbReference type="Proteomes" id="UP000824782"/>
    </source>
</evidence>
<dbReference type="InterPro" id="IPR018785">
    <property type="entry name" value="CDPF1_dom"/>
</dbReference>
<reference evidence="4" key="1">
    <citation type="thesis" date="2020" institute="ProQuest LLC" country="789 East Eisenhower Parkway, Ann Arbor, MI, USA">
        <title>Comparative Genomics and Chromosome Evolution.</title>
        <authorList>
            <person name="Mudd A.B."/>
        </authorList>
    </citation>
    <scope>NUCLEOTIDE SEQUENCE</scope>
    <source>
        <strain evidence="4">237g6f4</strain>
        <tissue evidence="4">Blood</tissue>
    </source>
</reference>
<protein>
    <recommendedName>
        <fullName evidence="2">Cysteine-rich DPF motif domain-containing protein 1</fullName>
    </recommendedName>
</protein>
<sequence length="124" mass="13881">MDIDESQNPKGLFECKLCGLAVPYTYFGQKPPNTQSIMCMITDVSLCCSLLEECYVMRDPFLPDKDKFLILGSPCSLCGRVVCVGADCSLFYSKRFCLPCVTKNIDSFPAEIQQDLDKRKAQAK</sequence>
<name>A0AAV7C611_ENGPU</name>
<accession>A0AAV7C611</accession>
<comment type="caution">
    <text evidence="4">The sequence shown here is derived from an EMBL/GenBank/DDBJ whole genome shotgun (WGS) entry which is preliminary data.</text>
</comment>
<organism evidence="4 5">
    <name type="scientific">Engystomops pustulosus</name>
    <name type="common">Tungara frog</name>
    <name type="synonym">Physalaemus pustulosus</name>
    <dbReference type="NCBI Taxonomy" id="76066"/>
    <lineage>
        <taxon>Eukaryota</taxon>
        <taxon>Metazoa</taxon>
        <taxon>Chordata</taxon>
        <taxon>Craniata</taxon>
        <taxon>Vertebrata</taxon>
        <taxon>Euteleostomi</taxon>
        <taxon>Amphibia</taxon>
        <taxon>Batrachia</taxon>
        <taxon>Anura</taxon>
        <taxon>Neobatrachia</taxon>
        <taxon>Hyloidea</taxon>
        <taxon>Leptodactylidae</taxon>
        <taxon>Leiuperinae</taxon>
        <taxon>Engystomops</taxon>
    </lineage>
</organism>
<dbReference type="PRINTS" id="PR01995">
    <property type="entry name" value="UPF0595"/>
</dbReference>
<dbReference type="Proteomes" id="UP000824782">
    <property type="component" value="Unassembled WGS sequence"/>
</dbReference>
<feature type="domain" description="Cysteine-rich DPF motif" evidence="3">
    <location>
        <begin position="13"/>
        <end position="116"/>
    </location>
</feature>
<evidence type="ECO:0000256" key="1">
    <source>
        <dbReference type="ARBA" id="ARBA00007917"/>
    </source>
</evidence>
<dbReference type="PANTHER" id="PTHR31849">
    <property type="entry name" value="CYSTEINE-RICH PDF MOTIF DOMAIN-CONTAINING PROTEIN 1"/>
    <property type="match status" value="1"/>
</dbReference>
<dbReference type="InterPro" id="IPR042426">
    <property type="entry name" value="CDPF1"/>
</dbReference>
<gene>
    <name evidence="4" type="ORF">GDO81_011078</name>
</gene>
<evidence type="ECO:0000256" key="2">
    <source>
        <dbReference type="ARBA" id="ARBA00014801"/>
    </source>
</evidence>
<proteinExistence type="inferred from homology"/>
<dbReference type="EMBL" id="WNYA01000004">
    <property type="protein sequence ID" value="KAG8579862.1"/>
    <property type="molecule type" value="Genomic_DNA"/>
</dbReference>
<keyword evidence="5" id="KW-1185">Reference proteome</keyword>